<evidence type="ECO:0000313" key="6">
    <source>
        <dbReference type="Proteomes" id="UP000267804"/>
    </source>
</evidence>
<evidence type="ECO:0000313" key="4">
    <source>
        <dbReference type="EMBL" id="SCF13152.1"/>
    </source>
</evidence>
<evidence type="ECO:0000313" key="5">
    <source>
        <dbReference type="Proteomes" id="UP000199405"/>
    </source>
</evidence>
<name>A0A1C4XXI4_9ACTN</name>
<keyword evidence="5" id="KW-1185">Reference proteome</keyword>
<dbReference type="InterPro" id="IPR000639">
    <property type="entry name" value="Epox_hydrolase-like"/>
</dbReference>
<dbReference type="PANTHER" id="PTHR42977">
    <property type="entry name" value="HYDROLASE-RELATED"/>
    <property type="match status" value="1"/>
</dbReference>
<dbReference type="GO" id="GO:0004301">
    <property type="term" value="F:epoxide hydrolase activity"/>
    <property type="evidence" value="ECO:0007669"/>
    <property type="project" value="TreeGrafter"/>
</dbReference>
<dbReference type="GeneID" id="93473130"/>
<dbReference type="InterPro" id="IPR051340">
    <property type="entry name" value="Haloalkane_dehalogenase"/>
</dbReference>
<dbReference type="PRINTS" id="PR00412">
    <property type="entry name" value="EPOXHYDRLASE"/>
</dbReference>
<feature type="domain" description="AB hydrolase-1" evidence="1">
    <location>
        <begin position="30"/>
        <end position="275"/>
    </location>
</feature>
<keyword evidence="2" id="KW-0378">Hydrolase</keyword>
<protein>
    <submittedName>
        <fullName evidence="2">Alpha/beta hydrolase</fullName>
    </submittedName>
    <submittedName>
        <fullName evidence="4">Pimeloyl-ACP methyl ester carboxylesterase</fullName>
    </submittedName>
</protein>
<dbReference type="PANTHER" id="PTHR42977:SF1">
    <property type="entry name" value="BLR6576 PROTEIN"/>
    <property type="match status" value="1"/>
</dbReference>
<accession>A0A1C4XXI4</accession>
<proteinExistence type="predicted"/>
<dbReference type="EMBL" id="JAGFVQ010000002">
    <property type="protein sequence ID" value="MBO4138948.1"/>
    <property type="molecule type" value="Genomic_DNA"/>
</dbReference>
<sequence>MRASQKIRHRHADVDGLEVFLREAGRPGDPAVLLLHGFPSSSHTFREVMPALAEVAYVLAPDLPGFGMSSSPTVAEYDYTFENLSWTVERLLGRLDVDRFFVYLHDFGAPVGYHLATRAPERIRGLVVQSGNAHADGLGAQWDTARAYWADPGEATRAALPDWLTFAGTRDQYLAGLPDHVRRLQAPEAWHLDWARMTRPGNVEAQFALFTDYANHVARFGEIAAYHSAHQPPALVLWGRHDAYFDVDEVLAYHRALDRMDAHIYDGGHLLLETHAAECAALMRAFVRDNS</sequence>
<dbReference type="Proteomes" id="UP000199405">
    <property type="component" value="Unassembled WGS sequence"/>
</dbReference>
<dbReference type="EMBL" id="CP024087">
    <property type="protein sequence ID" value="AYF28027.1"/>
    <property type="molecule type" value="Genomic_DNA"/>
</dbReference>
<organism evidence="2 6">
    <name type="scientific">Micromonospora tulbaghiae</name>
    <dbReference type="NCBI Taxonomy" id="479978"/>
    <lineage>
        <taxon>Bacteria</taxon>
        <taxon>Bacillati</taxon>
        <taxon>Actinomycetota</taxon>
        <taxon>Actinomycetes</taxon>
        <taxon>Micromonosporales</taxon>
        <taxon>Micromonosporaceae</taxon>
        <taxon>Micromonospora</taxon>
    </lineage>
</organism>
<dbReference type="Proteomes" id="UP000267804">
    <property type="component" value="Chromosome"/>
</dbReference>
<dbReference type="AlphaFoldDB" id="A0A1C4XXI4"/>
<dbReference type="InterPro" id="IPR000073">
    <property type="entry name" value="AB_hydrolase_1"/>
</dbReference>
<dbReference type="Proteomes" id="UP000669887">
    <property type="component" value="Unassembled WGS sequence"/>
</dbReference>
<dbReference type="KEGG" id="mtua:CSH63_11335"/>
<reference evidence="4 5" key="1">
    <citation type="submission" date="2016-06" db="EMBL/GenBank/DDBJ databases">
        <authorList>
            <person name="Varghese N."/>
            <person name="Submissions Spin"/>
        </authorList>
    </citation>
    <scope>NUCLEOTIDE SEQUENCE [LARGE SCALE GENOMIC DNA]</scope>
    <source>
        <strain evidence="4 5">DSM 45142</strain>
    </source>
</reference>
<reference evidence="2 6" key="2">
    <citation type="submission" date="2017-10" db="EMBL/GenBank/DDBJ databases">
        <title>Integration of genomic and chemical information greatly accelerates assignment of the full stereostructure of myelolactone, a potent inhibitor of myeloma from a marine-derived Micromonospora.</title>
        <authorList>
            <person name="Kim M.C."/>
            <person name="Machado H."/>
            <person name="Jensen P.R."/>
            <person name="Fenical W."/>
        </authorList>
    </citation>
    <scope>NUCLEOTIDE SEQUENCE [LARGE SCALE GENOMIC DNA]</scope>
    <source>
        <strain evidence="2 6">CNY-010</strain>
    </source>
</reference>
<dbReference type="RefSeq" id="WP_091427259.1">
    <property type="nucleotide sequence ID" value="NZ_CP024087.1"/>
</dbReference>
<dbReference type="Pfam" id="PF00561">
    <property type="entry name" value="Abhydrolase_1"/>
    <property type="match status" value="1"/>
</dbReference>
<evidence type="ECO:0000259" key="1">
    <source>
        <dbReference type="Pfam" id="PF00561"/>
    </source>
</evidence>
<dbReference type="InterPro" id="IPR029058">
    <property type="entry name" value="AB_hydrolase_fold"/>
</dbReference>
<gene>
    <name evidence="2" type="ORF">CSH63_11335</name>
    <name evidence="4" type="ORF">GA0070562_0425</name>
    <name evidence="3" type="ORF">J5U46_02110</name>
</gene>
<evidence type="ECO:0000313" key="3">
    <source>
        <dbReference type="EMBL" id="MBO4138948.1"/>
    </source>
</evidence>
<dbReference type="Gene3D" id="3.40.50.1820">
    <property type="entry name" value="alpha/beta hydrolase"/>
    <property type="match status" value="1"/>
</dbReference>
<evidence type="ECO:0000313" key="2">
    <source>
        <dbReference type="EMBL" id="AYF28027.1"/>
    </source>
</evidence>
<dbReference type="SUPFAM" id="SSF53474">
    <property type="entry name" value="alpha/beta-Hydrolases"/>
    <property type="match status" value="1"/>
</dbReference>
<dbReference type="EMBL" id="FMCQ01000011">
    <property type="protein sequence ID" value="SCF13152.1"/>
    <property type="molecule type" value="Genomic_DNA"/>
</dbReference>
<reference evidence="3" key="3">
    <citation type="submission" date="2021-03" db="EMBL/GenBank/DDBJ databases">
        <title>X isolated from Micromonospora tulbaghiae.</title>
        <authorList>
            <person name="Stennett H.L."/>
        </authorList>
    </citation>
    <scope>NUCLEOTIDE SEQUENCE</scope>
    <source>
        <strain evidence="3">28M1-20</strain>
    </source>
</reference>